<feature type="transmembrane region" description="Helical" evidence="7">
    <location>
        <begin position="21"/>
        <end position="39"/>
    </location>
</feature>
<dbReference type="InterPro" id="IPR039672">
    <property type="entry name" value="MFS_2"/>
</dbReference>
<protein>
    <recommendedName>
        <fullName evidence="10">MFS transporter</fullName>
    </recommendedName>
</protein>
<dbReference type="Pfam" id="PF13347">
    <property type="entry name" value="MFS_2"/>
    <property type="match status" value="1"/>
</dbReference>
<keyword evidence="6 7" id="KW-0472">Membrane</keyword>
<evidence type="ECO:0000256" key="4">
    <source>
        <dbReference type="ARBA" id="ARBA00022692"/>
    </source>
</evidence>
<evidence type="ECO:0000256" key="5">
    <source>
        <dbReference type="ARBA" id="ARBA00022989"/>
    </source>
</evidence>
<dbReference type="KEGG" id="cuh:BJN34_23650"/>
<dbReference type="RefSeq" id="WP_078199263.1">
    <property type="nucleotide sequence ID" value="NZ_CP017758.1"/>
</dbReference>
<evidence type="ECO:0000313" key="9">
    <source>
        <dbReference type="Proteomes" id="UP000189627"/>
    </source>
</evidence>
<organism evidence="8 9">
    <name type="scientific">Cupriavidus necator</name>
    <name type="common">Alcaligenes eutrophus</name>
    <name type="synonym">Ralstonia eutropha</name>
    <dbReference type="NCBI Taxonomy" id="106590"/>
    <lineage>
        <taxon>Bacteria</taxon>
        <taxon>Pseudomonadati</taxon>
        <taxon>Pseudomonadota</taxon>
        <taxon>Betaproteobacteria</taxon>
        <taxon>Burkholderiales</taxon>
        <taxon>Burkholderiaceae</taxon>
        <taxon>Cupriavidus</taxon>
    </lineage>
</organism>
<accession>A0A1U9UW27</accession>
<feature type="transmembrane region" description="Helical" evidence="7">
    <location>
        <begin position="267"/>
        <end position="289"/>
    </location>
</feature>
<evidence type="ECO:0000256" key="2">
    <source>
        <dbReference type="ARBA" id="ARBA00009617"/>
    </source>
</evidence>
<keyword evidence="5 7" id="KW-1133">Transmembrane helix</keyword>
<feature type="transmembrane region" description="Helical" evidence="7">
    <location>
        <begin position="45"/>
        <end position="64"/>
    </location>
</feature>
<comment type="subcellular location">
    <subcellularLocation>
        <location evidence="1">Cell membrane</location>
        <topology evidence="1">Multi-pass membrane protein</topology>
    </subcellularLocation>
</comment>
<dbReference type="InterPro" id="IPR018043">
    <property type="entry name" value="Na/Gal_symport_CS"/>
</dbReference>
<gene>
    <name evidence="8" type="ORF">BJN34_23650</name>
</gene>
<feature type="transmembrane region" description="Helical" evidence="7">
    <location>
        <begin position="301"/>
        <end position="318"/>
    </location>
</feature>
<dbReference type="AlphaFoldDB" id="A0A1U9UW27"/>
<reference evidence="9" key="1">
    <citation type="submission" date="2017-02" db="EMBL/GenBank/DDBJ databases">
        <title>Complete genome sequence of Cupriavidus necator strain NH9, a 3-chlorobenzoate degrader.</title>
        <authorList>
            <person name="Moriuchi R."/>
            <person name="Dohra H."/>
            <person name="Ogawa N."/>
        </authorList>
    </citation>
    <scope>NUCLEOTIDE SEQUENCE [LARGE SCALE GENOMIC DNA]</scope>
    <source>
        <strain evidence="9">NH9</strain>
    </source>
</reference>
<feature type="transmembrane region" description="Helical" evidence="7">
    <location>
        <begin position="324"/>
        <end position="342"/>
    </location>
</feature>
<proteinExistence type="inferred from homology"/>
<keyword evidence="4 7" id="KW-0812">Transmembrane</keyword>
<feature type="transmembrane region" description="Helical" evidence="7">
    <location>
        <begin position="110"/>
        <end position="128"/>
    </location>
</feature>
<evidence type="ECO:0000256" key="1">
    <source>
        <dbReference type="ARBA" id="ARBA00004651"/>
    </source>
</evidence>
<dbReference type="OrthoDB" id="181905at2"/>
<dbReference type="GO" id="GO:0008643">
    <property type="term" value="P:carbohydrate transport"/>
    <property type="evidence" value="ECO:0007669"/>
    <property type="project" value="InterPro"/>
</dbReference>
<evidence type="ECO:0000313" key="8">
    <source>
        <dbReference type="EMBL" id="AQV96860.1"/>
    </source>
</evidence>
<sequence length="441" mass="48016">MIVHKLTRLTHRQLVSMGIPSLVTASMFIPFSFLIQPFYADTLGLGLVVVGQVIMFGRIFDVLIDPLVGWMSDRTRTRWGRRRPWMLASMPVLVVGIWLLFSPTRPVTPVYLLGALMVFYVGVTAFLIPYHAWGAEISSDYHERSRIVAVKMWMVAAGVPLTALIPSLLERVLHWDIAGQLQALSLLYVVMTPLAVACLLANVPEVGVAPPRKPRGLVAALKHYGYWLRQPDSMRLGALNSLIACSEAANTGLYVFFVTYTLRLDRWATSLLLVQTAVGLVSIPLWLAITRMQGKSKALRTVLVVDTVIPLMALLIPAGHLAPLLGFVVARGLTWGAEYMILRSLLADQIHRHSMQTGDDSAGASYAVFQLTQKIAGAVAVGLIYWGLARLGFDPAHGHLDADGLVRSAFAVLPAALSGVSLLLSAGLEPGVQAPTTASRE</sequence>
<evidence type="ECO:0008006" key="10">
    <source>
        <dbReference type="Google" id="ProtNLM"/>
    </source>
</evidence>
<evidence type="ECO:0000256" key="6">
    <source>
        <dbReference type="ARBA" id="ARBA00023136"/>
    </source>
</evidence>
<evidence type="ECO:0000256" key="3">
    <source>
        <dbReference type="ARBA" id="ARBA00022475"/>
    </source>
</evidence>
<feature type="transmembrane region" description="Helical" evidence="7">
    <location>
        <begin position="363"/>
        <end position="388"/>
    </location>
</feature>
<name>A0A1U9UW27_CUPNE</name>
<dbReference type="EMBL" id="CP017758">
    <property type="protein sequence ID" value="AQV96860.1"/>
    <property type="molecule type" value="Genomic_DNA"/>
</dbReference>
<dbReference type="Proteomes" id="UP000189627">
    <property type="component" value="Chromosome 2"/>
</dbReference>
<dbReference type="PANTHER" id="PTHR11328:SF28">
    <property type="entry name" value="MAJOR FACILITATOR SUPERFAMILY DOMAIN-CONTAINING PROTEIN 12"/>
    <property type="match status" value="1"/>
</dbReference>
<feature type="transmembrane region" description="Helical" evidence="7">
    <location>
        <begin position="408"/>
        <end position="428"/>
    </location>
</feature>
<evidence type="ECO:0000256" key="7">
    <source>
        <dbReference type="SAM" id="Phobius"/>
    </source>
</evidence>
<feature type="transmembrane region" description="Helical" evidence="7">
    <location>
        <begin position="181"/>
        <end position="203"/>
    </location>
</feature>
<dbReference type="GO" id="GO:0006814">
    <property type="term" value="P:sodium ion transport"/>
    <property type="evidence" value="ECO:0007669"/>
    <property type="project" value="InterPro"/>
</dbReference>
<dbReference type="GO" id="GO:0005886">
    <property type="term" value="C:plasma membrane"/>
    <property type="evidence" value="ECO:0007669"/>
    <property type="project" value="UniProtKB-SubCell"/>
</dbReference>
<feature type="transmembrane region" description="Helical" evidence="7">
    <location>
        <begin position="238"/>
        <end position="261"/>
    </location>
</feature>
<dbReference type="GO" id="GO:0015293">
    <property type="term" value="F:symporter activity"/>
    <property type="evidence" value="ECO:0007669"/>
    <property type="project" value="InterPro"/>
</dbReference>
<dbReference type="PROSITE" id="PS00872">
    <property type="entry name" value="NA_GALACTOSIDE_SYMP"/>
    <property type="match status" value="1"/>
</dbReference>
<dbReference type="PANTHER" id="PTHR11328">
    <property type="entry name" value="MAJOR FACILITATOR SUPERFAMILY DOMAIN-CONTAINING PROTEIN"/>
    <property type="match status" value="1"/>
</dbReference>
<dbReference type="SUPFAM" id="SSF103473">
    <property type="entry name" value="MFS general substrate transporter"/>
    <property type="match status" value="1"/>
</dbReference>
<comment type="similarity">
    <text evidence="2">Belongs to the sodium:galactoside symporter (TC 2.A.2) family.</text>
</comment>
<feature type="transmembrane region" description="Helical" evidence="7">
    <location>
        <begin position="85"/>
        <end position="104"/>
    </location>
</feature>
<feature type="transmembrane region" description="Helical" evidence="7">
    <location>
        <begin position="148"/>
        <end position="169"/>
    </location>
</feature>
<keyword evidence="3" id="KW-1003">Cell membrane</keyword>
<dbReference type="Gene3D" id="1.20.1250.20">
    <property type="entry name" value="MFS general substrate transporter like domains"/>
    <property type="match status" value="1"/>
</dbReference>
<dbReference type="InterPro" id="IPR036259">
    <property type="entry name" value="MFS_trans_sf"/>
</dbReference>